<dbReference type="FunFam" id="3.40.50.920:FF:000010">
    <property type="entry name" value="Pyruvate ferredoxin oxidoreductase, alpha subunit"/>
    <property type="match status" value="1"/>
</dbReference>
<feature type="domain" description="Pyruvate:ferredoxin oxidoreductase core" evidence="4">
    <location>
        <begin position="258"/>
        <end position="357"/>
    </location>
</feature>
<dbReference type="PANTHER" id="PTHR32154">
    <property type="entry name" value="PYRUVATE-FLAVODOXIN OXIDOREDUCTASE-RELATED"/>
    <property type="match status" value="1"/>
</dbReference>
<evidence type="ECO:0000313" key="6">
    <source>
        <dbReference type="Proteomes" id="UP000553059"/>
    </source>
</evidence>
<dbReference type="InterPro" id="IPR009014">
    <property type="entry name" value="Transketo_C/PFOR_II"/>
</dbReference>
<sequence>MNKALITGSEAAALGAKLAQIEVLGYYPITPAFPAMERLSKYIEDGELHCKFIRVESDHSALAAVLGASLAGARSYTVTNSQGLLLMTEVVYHVAGLRQPIVMGVANRALSAPHSRFPEHGDAVSQGASGWIQMFCENNQDIMDNTIQAFRVAEELRTPVMVNYEGYIQSHTLEEVYIPEQEKVAKFLPLNRQPALDINNPRGVNTVTGPEFYTDYKYKQNQAMLQALTLIPQTAEAYNAEFGTTSCGLVEGYKTEDAEHVIVAMGSIVGTARILVDELRKEGKKIGVLKVKVWRPFPAEAILAQIRNAKYVTVLDKNIVFGVGGALATEIKAASYGYGNQVINGVILGLGGRQCGIPEVKEAVEHTENSNSKTNTSAWIGL</sequence>
<protein>
    <submittedName>
        <fullName evidence="5">Pyruvate synthase</fullName>
    </submittedName>
</protein>
<dbReference type="InterPro" id="IPR050722">
    <property type="entry name" value="Pyruvate:ferred/Flavod_OxRd"/>
</dbReference>
<dbReference type="Gene3D" id="3.40.50.970">
    <property type="match status" value="1"/>
</dbReference>
<dbReference type="Proteomes" id="UP000553059">
    <property type="component" value="Unassembled WGS sequence"/>
</dbReference>
<comment type="similarity">
    <text evidence="1">Belongs to the pyruvate:ferredoxin/flavodoxin oxidoreductase family.</text>
</comment>
<dbReference type="InterPro" id="IPR002880">
    <property type="entry name" value="Pyrv_Fd/Flavodoxin_OxRdtase_N"/>
</dbReference>
<keyword evidence="5" id="KW-0670">Pyruvate</keyword>
<proteinExistence type="inferred from homology"/>
<dbReference type="InterPro" id="IPR029061">
    <property type="entry name" value="THDP-binding"/>
</dbReference>
<accession>A0A7C7D626</accession>
<feature type="domain" description="Pyruvate flavodoxin/ferredoxin oxidoreductase pyrimidine binding" evidence="3">
    <location>
        <begin position="15"/>
        <end position="231"/>
    </location>
</feature>
<evidence type="ECO:0000256" key="2">
    <source>
        <dbReference type="ARBA" id="ARBA00023002"/>
    </source>
</evidence>
<evidence type="ECO:0000313" key="5">
    <source>
        <dbReference type="EMBL" id="HHY27114.1"/>
    </source>
</evidence>
<dbReference type="InterPro" id="IPR033412">
    <property type="entry name" value="PFOR_II"/>
</dbReference>
<dbReference type="GO" id="GO:0016903">
    <property type="term" value="F:oxidoreductase activity, acting on the aldehyde or oxo group of donors"/>
    <property type="evidence" value="ECO:0007669"/>
    <property type="project" value="UniProtKB-ARBA"/>
</dbReference>
<dbReference type="FunFam" id="3.40.50.970:FF:000012">
    <property type="entry name" value="Pyruvate:ferredoxin (Flavodoxin) oxidoreductase"/>
    <property type="match status" value="1"/>
</dbReference>
<dbReference type="GO" id="GO:0006979">
    <property type="term" value="P:response to oxidative stress"/>
    <property type="evidence" value="ECO:0007669"/>
    <property type="project" value="TreeGrafter"/>
</dbReference>
<evidence type="ECO:0000259" key="3">
    <source>
        <dbReference type="Pfam" id="PF01855"/>
    </source>
</evidence>
<gene>
    <name evidence="5" type="ORF">GX523_10310</name>
</gene>
<dbReference type="Pfam" id="PF01855">
    <property type="entry name" value="POR_N"/>
    <property type="match status" value="1"/>
</dbReference>
<dbReference type="GO" id="GO:0019752">
    <property type="term" value="P:carboxylic acid metabolic process"/>
    <property type="evidence" value="ECO:0007669"/>
    <property type="project" value="UniProtKB-ARBA"/>
</dbReference>
<keyword evidence="2" id="KW-0560">Oxidoreductase</keyword>
<dbReference type="CDD" id="cd07034">
    <property type="entry name" value="TPP_PYR_PFOR_IOR-alpha_like"/>
    <property type="match status" value="1"/>
</dbReference>
<reference evidence="5 6" key="1">
    <citation type="journal article" date="2020" name="Biotechnol. Biofuels">
        <title>New insights from the biogas microbiome by comprehensive genome-resolved metagenomics of nearly 1600 species originating from multiple anaerobic digesters.</title>
        <authorList>
            <person name="Campanaro S."/>
            <person name="Treu L."/>
            <person name="Rodriguez-R L.M."/>
            <person name="Kovalovszki A."/>
            <person name="Ziels R.M."/>
            <person name="Maus I."/>
            <person name="Zhu X."/>
            <person name="Kougias P.G."/>
            <person name="Basile A."/>
            <person name="Luo G."/>
            <person name="Schluter A."/>
            <person name="Konstantinidis K.T."/>
            <person name="Angelidaki I."/>
        </authorList>
    </citation>
    <scope>NUCLEOTIDE SEQUENCE [LARGE SCALE GENOMIC DNA]</scope>
    <source>
        <strain evidence="5">AS05jafATM_4</strain>
    </source>
</reference>
<name>A0A7C7D626_9FIRM</name>
<dbReference type="AlphaFoldDB" id="A0A7C7D626"/>
<dbReference type="Pfam" id="PF17147">
    <property type="entry name" value="PFOR_II"/>
    <property type="match status" value="1"/>
</dbReference>
<evidence type="ECO:0000256" key="1">
    <source>
        <dbReference type="ARBA" id="ARBA00009032"/>
    </source>
</evidence>
<comment type="caution">
    <text evidence="5">The sequence shown here is derived from an EMBL/GenBank/DDBJ whole genome shotgun (WGS) entry which is preliminary data.</text>
</comment>
<dbReference type="SUPFAM" id="SSF52518">
    <property type="entry name" value="Thiamin diphosphate-binding fold (THDP-binding)"/>
    <property type="match status" value="1"/>
</dbReference>
<dbReference type="PANTHER" id="PTHR32154:SF0">
    <property type="entry name" value="PYRUVATE-FLAVODOXIN OXIDOREDUCTASE-RELATED"/>
    <property type="match status" value="1"/>
</dbReference>
<dbReference type="EMBL" id="DUTF01000234">
    <property type="protein sequence ID" value="HHY27114.1"/>
    <property type="molecule type" value="Genomic_DNA"/>
</dbReference>
<dbReference type="SUPFAM" id="SSF52922">
    <property type="entry name" value="TK C-terminal domain-like"/>
    <property type="match status" value="1"/>
</dbReference>
<organism evidence="5 6">
    <name type="scientific">Desulfitobacterium dehalogenans</name>
    <dbReference type="NCBI Taxonomy" id="36854"/>
    <lineage>
        <taxon>Bacteria</taxon>
        <taxon>Bacillati</taxon>
        <taxon>Bacillota</taxon>
        <taxon>Clostridia</taxon>
        <taxon>Eubacteriales</taxon>
        <taxon>Desulfitobacteriaceae</taxon>
        <taxon>Desulfitobacterium</taxon>
    </lineage>
</organism>
<evidence type="ECO:0000259" key="4">
    <source>
        <dbReference type="Pfam" id="PF17147"/>
    </source>
</evidence>
<dbReference type="Gene3D" id="3.40.50.920">
    <property type="match status" value="1"/>
</dbReference>